<keyword evidence="1" id="KW-0805">Transcription regulation</keyword>
<keyword evidence="2" id="KW-0804">Transcription</keyword>
<proteinExistence type="predicted"/>
<dbReference type="EMBL" id="CXWD01000018">
    <property type="protein sequence ID" value="CTQ74877.1"/>
    <property type="molecule type" value="Genomic_DNA"/>
</dbReference>
<name>A0A0M7AJQ8_9HYPH</name>
<dbReference type="GO" id="GO:0003700">
    <property type="term" value="F:DNA-binding transcription factor activity"/>
    <property type="evidence" value="ECO:0007669"/>
    <property type="project" value="InterPro"/>
</dbReference>
<dbReference type="InterPro" id="IPR029062">
    <property type="entry name" value="Class_I_gatase-like"/>
</dbReference>
<protein>
    <submittedName>
        <fullName evidence="4">Carnitine catabolism transcriptional activator</fullName>
    </submittedName>
</protein>
<dbReference type="InterPro" id="IPR009057">
    <property type="entry name" value="Homeodomain-like_sf"/>
</dbReference>
<sequence length="341" mass="38001">MTNRLSNCIAEIALLNYPECQLAAVHGLTDLFRIASEWSDAGSDRWIRVTHWAPHAGNNSPEITCTFDTHPGANHRADYVIVPPSIAMPEKMQSVPEAAKWLTHQHGRGSRICSVCAGAFVLAESGLIDGRQVTTHWAFAQELASKYPEVSVADQHMVLDDGDIITAGGILAWTDLGLTLVDRLMGPSTMLATARFLLIDPPRQLQRPFSQFIPRFDHGDDSILSVQHHIHAHVADPHSLEELSSVANLGIRTFLRRFAKATGLKPTEYVQNVRISKAREHLELTVKTVDQITWDVGYSDPAAFRKVFHRLTGLTPNSYRQRFGLVFAHKHQEKEVKPISS</sequence>
<keyword evidence="5" id="KW-1185">Reference proteome</keyword>
<dbReference type="Gene3D" id="3.40.50.880">
    <property type="match status" value="1"/>
</dbReference>
<evidence type="ECO:0000313" key="4">
    <source>
        <dbReference type="EMBL" id="CTQ74877.1"/>
    </source>
</evidence>
<dbReference type="OrthoDB" id="186587at2"/>
<dbReference type="Gene3D" id="1.10.10.60">
    <property type="entry name" value="Homeodomain-like"/>
    <property type="match status" value="1"/>
</dbReference>
<dbReference type="PANTHER" id="PTHR43130:SF3">
    <property type="entry name" value="HTH-TYPE TRANSCRIPTIONAL REGULATOR RV1931C"/>
    <property type="match status" value="1"/>
</dbReference>
<organism evidence="4 5">
    <name type="scientific">Roseibium alexandrii</name>
    <dbReference type="NCBI Taxonomy" id="388408"/>
    <lineage>
        <taxon>Bacteria</taxon>
        <taxon>Pseudomonadati</taxon>
        <taxon>Pseudomonadota</taxon>
        <taxon>Alphaproteobacteria</taxon>
        <taxon>Hyphomicrobiales</taxon>
        <taxon>Stappiaceae</taxon>
        <taxon>Roseibium</taxon>
    </lineage>
</organism>
<dbReference type="PROSITE" id="PS01124">
    <property type="entry name" value="HTH_ARAC_FAMILY_2"/>
    <property type="match status" value="1"/>
</dbReference>
<dbReference type="SUPFAM" id="SSF52317">
    <property type="entry name" value="Class I glutamine amidotransferase-like"/>
    <property type="match status" value="1"/>
</dbReference>
<dbReference type="Proteomes" id="UP000053235">
    <property type="component" value="Unassembled WGS sequence"/>
</dbReference>
<dbReference type="Pfam" id="PF12833">
    <property type="entry name" value="HTH_18"/>
    <property type="match status" value="1"/>
</dbReference>
<accession>A0A0M7AJQ8</accession>
<evidence type="ECO:0000256" key="2">
    <source>
        <dbReference type="ARBA" id="ARBA00023163"/>
    </source>
</evidence>
<dbReference type="SMART" id="SM00342">
    <property type="entry name" value="HTH_ARAC"/>
    <property type="match status" value="1"/>
</dbReference>
<dbReference type="InterPro" id="IPR052158">
    <property type="entry name" value="INH-QAR"/>
</dbReference>
<dbReference type="InterPro" id="IPR018060">
    <property type="entry name" value="HTH_AraC"/>
</dbReference>
<dbReference type="PANTHER" id="PTHR43130">
    <property type="entry name" value="ARAC-FAMILY TRANSCRIPTIONAL REGULATOR"/>
    <property type="match status" value="1"/>
</dbReference>
<evidence type="ECO:0000259" key="3">
    <source>
        <dbReference type="PROSITE" id="PS01124"/>
    </source>
</evidence>
<reference evidence="5" key="1">
    <citation type="submission" date="2015-07" db="EMBL/GenBank/DDBJ databases">
        <authorList>
            <person name="Rodrigo-Torres Lidia"/>
            <person name="Arahal R.David."/>
        </authorList>
    </citation>
    <scope>NUCLEOTIDE SEQUENCE [LARGE SCALE GENOMIC DNA]</scope>
    <source>
        <strain evidence="5">CECT 5112</strain>
    </source>
</reference>
<evidence type="ECO:0000256" key="1">
    <source>
        <dbReference type="ARBA" id="ARBA00023015"/>
    </source>
</evidence>
<dbReference type="SUPFAM" id="SSF46689">
    <property type="entry name" value="Homeodomain-like"/>
    <property type="match status" value="2"/>
</dbReference>
<dbReference type="AlphaFoldDB" id="A0A0M7AJQ8"/>
<gene>
    <name evidence="4" type="primary">cdhR_7</name>
    <name evidence="4" type="ORF">LAX5112_04018</name>
</gene>
<dbReference type="GO" id="GO:0043565">
    <property type="term" value="F:sequence-specific DNA binding"/>
    <property type="evidence" value="ECO:0007669"/>
    <property type="project" value="InterPro"/>
</dbReference>
<dbReference type="CDD" id="cd03138">
    <property type="entry name" value="GATase1_AraC_2"/>
    <property type="match status" value="1"/>
</dbReference>
<feature type="domain" description="HTH araC/xylS-type" evidence="3">
    <location>
        <begin position="224"/>
        <end position="322"/>
    </location>
</feature>
<dbReference type="InterPro" id="IPR002818">
    <property type="entry name" value="DJ-1/PfpI"/>
</dbReference>
<dbReference type="RefSeq" id="WP_055673303.1">
    <property type="nucleotide sequence ID" value="NZ_CXWD01000018.1"/>
</dbReference>
<dbReference type="Pfam" id="PF01965">
    <property type="entry name" value="DJ-1_PfpI"/>
    <property type="match status" value="1"/>
</dbReference>
<dbReference type="STRING" id="388408.LAX5112_04018"/>
<evidence type="ECO:0000313" key="5">
    <source>
        <dbReference type="Proteomes" id="UP000053235"/>
    </source>
</evidence>